<evidence type="ECO:0000313" key="2">
    <source>
        <dbReference type="Proteomes" id="UP000504618"/>
    </source>
</evidence>
<protein>
    <submittedName>
        <fullName evidence="3">Uncharacterized protein LOC112460789 isoform X2</fullName>
    </submittedName>
</protein>
<name>A0A6J1QHU5_9HYME</name>
<accession>A0A6J1QHU5</accession>
<proteinExistence type="predicted"/>
<sequence>MADRKNKDGCSINQQSARQKENSPEEFNDSPKTAKQYSLQTSSFYSPLMKNLQPNNNVR</sequence>
<dbReference type="GeneID" id="112460789"/>
<dbReference type="RefSeq" id="XP_024881408.1">
    <property type="nucleotide sequence ID" value="XM_025025640.1"/>
</dbReference>
<keyword evidence="2" id="KW-1185">Reference proteome</keyword>
<dbReference type="AlphaFoldDB" id="A0A6J1QHU5"/>
<feature type="compositionally biased region" description="Polar residues" evidence="1">
    <location>
        <begin position="30"/>
        <end position="45"/>
    </location>
</feature>
<gene>
    <name evidence="3" type="primary">LOC112460789</name>
</gene>
<evidence type="ECO:0000256" key="1">
    <source>
        <dbReference type="SAM" id="MobiDB-lite"/>
    </source>
</evidence>
<feature type="region of interest" description="Disordered" evidence="1">
    <location>
        <begin position="1"/>
        <end position="59"/>
    </location>
</feature>
<dbReference type="Proteomes" id="UP000504618">
    <property type="component" value="Unplaced"/>
</dbReference>
<evidence type="ECO:0000313" key="3">
    <source>
        <dbReference type="RefSeq" id="XP_024881408.1"/>
    </source>
</evidence>
<reference evidence="3" key="1">
    <citation type="submission" date="2025-08" db="UniProtKB">
        <authorList>
            <consortium name="RefSeq"/>
        </authorList>
    </citation>
    <scope>IDENTIFICATION</scope>
    <source>
        <tissue evidence="3">Whole body</tissue>
    </source>
</reference>
<organism evidence="2 3">
    <name type="scientific">Temnothorax curvispinosus</name>
    <dbReference type="NCBI Taxonomy" id="300111"/>
    <lineage>
        <taxon>Eukaryota</taxon>
        <taxon>Metazoa</taxon>
        <taxon>Ecdysozoa</taxon>
        <taxon>Arthropoda</taxon>
        <taxon>Hexapoda</taxon>
        <taxon>Insecta</taxon>
        <taxon>Pterygota</taxon>
        <taxon>Neoptera</taxon>
        <taxon>Endopterygota</taxon>
        <taxon>Hymenoptera</taxon>
        <taxon>Apocrita</taxon>
        <taxon>Aculeata</taxon>
        <taxon>Formicoidea</taxon>
        <taxon>Formicidae</taxon>
        <taxon>Myrmicinae</taxon>
        <taxon>Temnothorax</taxon>
    </lineage>
</organism>